<evidence type="ECO:0000313" key="4">
    <source>
        <dbReference type="Proteomes" id="UP000676386"/>
    </source>
</evidence>
<evidence type="ECO:0000256" key="2">
    <source>
        <dbReference type="ARBA" id="ARBA00022679"/>
    </source>
</evidence>
<dbReference type="Gene3D" id="3.40.50.11350">
    <property type="match status" value="1"/>
</dbReference>
<dbReference type="InterPro" id="IPR002516">
    <property type="entry name" value="Glyco_trans_11"/>
</dbReference>
<dbReference type="PANTHER" id="PTHR11927:SF9">
    <property type="entry name" value="L-FUCOSYLTRANSFERASE"/>
    <property type="match status" value="1"/>
</dbReference>
<protein>
    <submittedName>
        <fullName evidence="3">Alpha-1,2-fucosyltransferase</fullName>
    </submittedName>
</protein>
<keyword evidence="4" id="KW-1185">Reference proteome</keyword>
<proteinExistence type="predicted"/>
<evidence type="ECO:0000256" key="1">
    <source>
        <dbReference type="ARBA" id="ARBA00022676"/>
    </source>
</evidence>
<reference evidence="3 4" key="1">
    <citation type="submission" date="2021-04" db="EMBL/GenBank/DDBJ databases">
        <title>Chitinophaga sp. nov., isolated from the rhizosphere soil.</title>
        <authorList>
            <person name="He S."/>
        </authorList>
    </citation>
    <scope>NUCLEOTIDE SEQUENCE [LARGE SCALE GENOMIC DNA]</scope>
    <source>
        <strain evidence="3 4">2R12</strain>
    </source>
</reference>
<keyword evidence="1" id="KW-0328">Glycosyltransferase</keyword>
<dbReference type="EMBL" id="JAGTXB010000002">
    <property type="protein sequence ID" value="MBS0026596.1"/>
    <property type="molecule type" value="Genomic_DNA"/>
</dbReference>
<dbReference type="PANTHER" id="PTHR11927">
    <property type="entry name" value="GALACTOSIDE 2-L-FUCOSYLTRANSFERASE"/>
    <property type="match status" value="1"/>
</dbReference>
<name>A0ABS5IUL0_9BACT</name>
<dbReference type="Proteomes" id="UP000676386">
    <property type="component" value="Unassembled WGS sequence"/>
</dbReference>
<gene>
    <name evidence="3" type="ORF">KE626_04665</name>
</gene>
<evidence type="ECO:0000313" key="3">
    <source>
        <dbReference type="EMBL" id="MBS0026596.1"/>
    </source>
</evidence>
<accession>A0ABS5IUL0</accession>
<keyword evidence="2" id="KW-0808">Transferase</keyword>
<sequence>MLNKKIILTRPYGQTSNIFFQHAYFDAFCREHEIKFVNPYMQSYYKDYPHLNEHGRSKLMDYLTRKLLKKKLKWKMIKSVDFDDLDKVPAYDDYILNSRETTLYCEGWYFRHTDLMIKYRKVYQHLFAPDVDKAEMQKSYLTKTNDQLLIAVHIRRGDYKEYLDGRYFYDDALYIDKVGELVNALGRDYKLIIFTNDPVLNEAVYRSHFGNLIISRNNVKTDHYLMSQCDYIIGPPSRFSLWASYMGDKPYYHIYEPEEQVTLDKFEKMYA</sequence>
<dbReference type="RefSeq" id="WP_211971715.1">
    <property type="nucleotide sequence ID" value="NZ_CBFHAM010000031.1"/>
</dbReference>
<dbReference type="Pfam" id="PF01531">
    <property type="entry name" value="Glyco_transf_11"/>
    <property type="match status" value="1"/>
</dbReference>
<comment type="caution">
    <text evidence="3">The sequence shown here is derived from an EMBL/GenBank/DDBJ whole genome shotgun (WGS) entry which is preliminary data.</text>
</comment>
<organism evidence="3 4">
    <name type="scientific">Chitinophaga hostae</name>
    <dbReference type="NCBI Taxonomy" id="2831022"/>
    <lineage>
        <taxon>Bacteria</taxon>
        <taxon>Pseudomonadati</taxon>
        <taxon>Bacteroidota</taxon>
        <taxon>Chitinophagia</taxon>
        <taxon>Chitinophagales</taxon>
        <taxon>Chitinophagaceae</taxon>
        <taxon>Chitinophaga</taxon>
    </lineage>
</organism>